<gene>
    <name evidence="1" type="ORF">SDC9_179437</name>
</gene>
<comment type="caution">
    <text evidence="1">The sequence shown here is derived from an EMBL/GenBank/DDBJ whole genome shotgun (WGS) entry which is preliminary data.</text>
</comment>
<protein>
    <submittedName>
        <fullName evidence="1">Uncharacterized protein</fullName>
    </submittedName>
</protein>
<name>A0A645H0X5_9ZZZZ</name>
<accession>A0A645H0X5</accession>
<sequence>MSKISIAEYKNVKKISALAIFLFEFASSAHLFSWPMISFNAFLSITLCEASINDTGNNILASTKL</sequence>
<dbReference type="AlphaFoldDB" id="A0A645H0X5"/>
<evidence type="ECO:0000313" key="1">
    <source>
        <dbReference type="EMBL" id="MPN31962.1"/>
    </source>
</evidence>
<organism evidence="1">
    <name type="scientific">bioreactor metagenome</name>
    <dbReference type="NCBI Taxonomy" id="1076179"/>
    <lineage>
        <taxon>unclassified sequences</taxon>
        <taxon>metagenomes</taxon>
        <taxon>ecological metagenomes</taxon>
    </lineage>
</organism>
<proteinExistence type="predicted"/>
<dbReference type="EMBL" id="VSSQ01083721">
    <property type="protein sequence ID" value="MPN31962.1"/>
    <property type="molecule type" value="Genomic_DNA"/>
</dbReference>
<reference evidence="1" key="1">
    <citation type="submission" date="2019-08" db="EMBL/GenBank/DDBJ databases">
        <authorList>
            <person name="Kucharzyk K."/>
            <person name="Murdoch R.W."/>
            <person name="Higgins S."/>
            <person name="Loffler F."/>
        </authorList>
    </citation>
    <scope>NUCLEOTIDE SEQUENCE</scope>
</reference>